<name>A0A9W8Z6X3_9PLEO</name>
<comment type="caution">
    <text evidence="1">The sequence shown here is derived from an EMBL/GenBank/DDBJ whole genome shotgun (WGS) entry which is preliminary data.</text>
</comment>
<dbReference type="Proteomes" id="UP001140510">
    <property type="component" value="Unassembled WGS sequence"/>
</dbReference>
<dbReference type="EMBL" id="JAPEVA010000111">
    <property type="protein sequence ID" value="KAJ4399224.1"/>
    <property type="molecule type" value="Genomic_DNA"/>
</dbReference>
<organism evidence="1 2">
    <name type="scientific">Didymella pomorum</name>
    <dbReference type="NCBI Taxonomy" id="749634"/>
    <lineage>
        <taxon>Eukaryota</taxon>
        <taxon>Fungi</taxon>
        <taxon>Dikarya</taxon>
        <taxon>Ascomycota</taxon>
        <taxon>Pezizomycotina</taxon>
        <taxon>Dothideomycetes</taxon>
        <taxon>Pleosporomycetidae</taxon>
        <taxon>Pleosporales</taxon>
        <taxon>Pleosporineae</taxon>
        <taxon>Didymellaceae</taxon>
        <taxon>Didymella</taxon>
    </lineage>
</organism>
<protein>
    <submittedName>
        <fullName evidence="1">Uncharacterized protein</fullName>
    </submittedName>
</protein>
<proteinExistence type="predicted"/>
<evidence type="ECO:0000313" key="1">
    <source>
        <dbReference type="EMBL" id="KAJ4399224.1"/>
    </source>
</evidence>
<accession>A0A9W8Z6X3</accession>
<sequence length="173" mass="19317">MMNSPQDPSRIIRRLASLYNDVAMLQLRALCFTTCASIGLNYNNKIEIWAQQCQQPSSRLAELAKTLAFLSVVDRYLYSASFERRIIFPARPTCVLYEKIGCCPATEKAKIAETLPEEMRKQAVAVENCVGANTSLSPALAWLTRGSKLKFRETNVELSPSARYSSGIQMRGS</sequence>
<keyword evidence="2" id="KW-1185">Reference proteome</keyword>
<evidence type="ECO:0000313" key="2">
    <source>
        <dbReference type="Proteomes" id="UP001140510"/>
    </source>
</evidence>
<gene>
    <name evidence="1" type="ORF">N0V91_009597</name>
</gene>
<dbReference type="AlphaFoldDB" id="A0A9W8Z6X3"/>
<dbReference type="OrthoDB" id="3757587at2759"/>
<reference evidence="1" key="1">
    <citation type="submission" date="2022-10" db="EMBL/GenBank/DDBJ databases">
        <title>Tapping the CABI collections for fungal endophytes: first genome assemblies for Collariella, Neodidymelliopsis, Ascochyta clinopodiicola, Didymella pomorum, Didymosphaeria variabile, Neocosmospora piperis and Neocucurbitaria cava.</title>
        <authorList>
            <person name="Hill R."/>
        </authorList>
    </citation>
    <scope>NUCLEOTIDE SEQUENCE</scope>
    <source>
        <strain evidence="1">IMI 355091</strain>
    </source>
</reference>